<dbReference type="Proteomes" id="UP000612746">
    <property type="component" value="Unassembled WGS sequence"/>
</dbReference>
<evidence type="ECO:0000313" key="5">
    <source>
        <dbReference type="EMBL" id="KAG2176715.1"/>
    </source>
</evidence>
<name>A0A8H7PN37_9FUNG</name>
<dbReference type="Gene3D" id="1.25.40.20">
    <property type="entry name" value="Ankyrin repeat-containing domain"/>
    <property type="match status" value="9"/>
</dbReference>
<feature type="repeat" description="ANK" evidence="3">
    <location>
        <begin position="693"/>
        <end position="725"/>
    </location>
</feature>
<feature type="repeat" description="ANK" evidence="3">
    <location>
        <begin position="68"/>
        <end position="100"/>
    </location>
</feature>
<dbReference type="PROSITE" id="PS50297">
    <property type="entry name" value="ANK_REP_REGION"/>
    <property type="match status" value="28"/>
</dbReference>
<feature type="repeat" description="ANK" evidence="3">
    <location>
        <begin position="198"/>
        <end position="230"/>
    </location>
</feature>
<dbReference type="SUPFAM" id="SSF48403">
    <property type="entry name" value="Ankyrin repeat"/>
    <property type="match status" value="5"/>
</dbReference>
<feature type="repeat" description="ANK" evidence="3">
    <location>
        <begin position="1159"/>
        <end position="1191"/>
    </location>
</feature>
<gene>
    <name evidence="5" type="ORF">INT44_007379</name>
</gene>
<feature type="repeat" description="ANK" evidence="3">
    <location>
        <begin position="330"/>
        <end position="362"/>
    </location>
</feature>
<dbReference type="PANTHER" id="PTHR24123:SF33">
    <property type="entry name" value="PROTEIN HOS4"/>
    <property type="match status" value="1"/>
</dbReference>
<dbReference type="SMART" id="SM00248">
    <property type="entry name" value="ANK"/>
    <property type="match status" value="36"/>
</dbReference>
<feature type="repeat" description="ANK" evidence="3">
    <location>
        <begin position="627"/>
        <end position="659"/>
    </location>
</feature>
<feature type="repeat" description="ANK" evidence="3">
    <location>
        <begin position="165"/>
        <end position="197"/>
    </location>
</feature>
<dbReference type="Pfam" id="PF12796">
    <property type="entry name" value="Ank_2"/>
    <property type="match status" value="12"/>
</dbReference>
<dbReference type="InterPro" id="IPR010730">
    <property type="entry name" value="HET"/>
</dbReference>
<feature type="repeat" description="ANK" evidence="3">
    <location>
        <begin position="462"/>
        <end position="494"/>
    </location>
</feature>
<feature type="repeat" description="ANK" evidence="3">
    <location>
        <begin position="231"/>
        <end position="263"/>
    </location>
</feature>
<keyword evidence="2 3" id="KW-0040">ANK repeat</keyword>
<evidence type="ECO:0000259" key="4">
    <source>
        <dbReference type="Pfam" id="PF06985"/>
    </source>
</evidence>
<feature type="repeat" description="ANK" evidence="3">
    <location>
        <begin position="495"/>
        <end position="527"/>
    </location>
</feature>
<feature type="repeat" description="ANK" evidence="3">
    <location>
        <begin position="726"/>
        <end position="758"/>
    </location>
</feature>
<dbReference type="EMBL" id="JAEPRA010000013">
    <property type="protein sequence ID" value="KAG2176715.1"/>
    <property type="molecule type" value="Genomic_DNA"/>
</dbReference>
<dbReference type="PRINTS" id="PR01415">
    <property type="entry name" value="ANKYRIN"/>
</dbReference>
<evidence type="ECO:0000256" key="3">
    <source>
        <dbReference type="PROSITE-ProRule" id="PRU00023"/>
    </source>
</evidence>
<evidence type="ECO:0000313" key="6">
    <source>
        <dbReference type="Proteomes" id="UP000612746"/>
    </source>
</evidence>
<keyword evidence="6" id="KW-1185">Reference proteome</keyword>
<feature type="repeat" description="ANK" evidence="3">
    <location>
        <begin position="363"/>
        <end position="395"/>
    </location>
</feature>
<dbReference type="InterPro" id="IPR051165">
    <property type="entry name" value="Multifunctional_ANK_Repeat"/>
</dbReference>
<reference evidence="5" key="1">
    <citation type="submission" date="2020-12" db="EMBL/GenBank/DDBJ databases">
        <title>Metabolic potential, ecology and presence of endohyphal bacteria is reflected in genomic diversity of Mucoromycotina.</title>
        <authorList>
            <person name="Muszewska A."/>
            <person name="Okrasinska A."/>
            <person name="Steczkiewicz K."/>
            <person name="Drgas O."/>
            <person name="Orlowska M."/>
            <person name="Perlinska-Lenart U."/>
            <person name="Aleksandrzak-Piekarczyk T."/>
            <person name="Szatraj K."/>
            <person name="Zielenkiewicz U."/>
            <person name="Pilsyk S."/>
            <person name="Malc E."/>
            <person name="Mieczkowski P."/>
            <person name="Kruszewska J.S."/>
            <person name="Biernat P."/>
            <person name="Pawlowska J."/>
        </authorList>
    </citation>
    <scope>NUCLEOTIDE SEQUENCE</scope>
    <source>
        <strain evidence="5">WA0000051536</strain>
    </source>
</reference>
<dbReference type="InterPro" id="IPR036770">
    <property type="entry name" value="Ankyrin_rpt-contain_sf"/>
</dbReference>
<feature type="repeat" description="ANK" evidence="3">
    <location>
        <begin position="964"/>
        <end position="996"/>
    </location>
</feature>
<keyword evidence="1" id="KW-0677">Repeat</keyword>
<protein>
    <recommendedName>
        <fullName evidence="4">Heterokaryon incompatibility domain-containing protein</fullName>
    </recommendedName>
</protein>
<evidence type="ECO:0000256" key="1">
    <source>
        <dbReference type="ARBA" id="ARBA00022737"/>
    </source>
</evidence>
<feature type="repeat" description="ANK" evidence="3">
    <location>
        <begin position="1126"/>
        <end position="1158"/>
    </location>
</feature>
<proteinExistence type="predicted"/>
<dbReference type="InterPro" id="IPR002110">
    <property type="entry name" value="Ankyrin_rpt"/>
</dbReference>
<feature type="repeat" description="ANK" evidence="3">
    <location>
        <begin position="134"/>
        <end position="166"/>
    </location>
</feature>
<feature type="repeat" description="ANK" evidence="3">
    <location>
        <begin position="429"/>
        <end position="461"/>
    </location>
</feature>
<dbReference type="PANTHER" id="PTHR24123">
    <property type="entry name" value="ANKYRIN REPEAT-CONTAINING"/>
    <property type="match status" value="1"/>
</dbReference>
<dbReference type="PROSITE" id="PS50088">
    <property type="entry name" value="ANK_REPEAT"/>
    <property type="match status" value="30"/>
</dbReference>
<feature type="repeat" description="ANK" evidence="3">
    <location>
        <begin position="660"/>
        <end position="692"/>
    </location>
</feature>
<organism evidence="5 6">
    <name type="scientific">Umbelopsis vinacea</name>
    <dbReference type="NCBI Taxonomy" id="44442"/>
    <lineage>
        <taxon>Eukaryota</taxon>
        <taxon>Fungi</taxon>
        <taxon>Fungi incertae sedis</taxon>
        <taxon>Mucoromycota</taxon>
        <taxon>Mucoromycotina</taxon>
        <taxon>Umbelopsidomycetes</taxon>
        <taxon>Umbelopsidales</taxon>
        <taxon>Umbelopsidaceae</taxon>
        <taxon>Umbelopsis</taxon>
    </lineage>
</organism>
<feature type="repeat" description="ANK" evidence="3">
    <location>
        <begin position="396"/>
        <end position="428"/>
    </location>
</feature>
<dbReference type="Pfam" id="PF06985">
    <property type="entry name" value="HET"/>
    <property type="match status" value="1"/>
</dbReference>
<accession>A0A8H7PN37</accession>
<feature type="repeat" description="ANK" evidence="3">
    <location>
        <begin position="1225"/>
        <end position="1257"/>
    </location>
</feature>
<feature type="repeat" description="ANK" evidence="3">
    <location>
        <begin position="264"/>
        <end position="296"/>
    </location>
</feature>
<feature type="repeat" description="ANK" evidence="3">
    <location>
        <begin position="528"/>
        <end position="560"/>
    </location>
</feature>
<feature type="domain" description="Heterokaryon incompatibility" evidence="4">
    <location>
        <begin position="1695"/>
        <end position="1773"/>
    </location>
</feature>
<feature type="repeat" description="ANK" evidence="3">
    <location>
        <begin position="1258"/>
        <end position="1286"/>
    </location>
</feature>
<feature type="repeat" description="ANK" evidence="3">
    <location>
        <begin position="759"/>
        <end position="791"/>
    </location>
</feature>
<feature type="repeat" description="ANK" evidence="3">
    <location>
        <begin position="561"/>
        <end position="593"/>
    </location>
</feature>
<dbReference type="Pfam" id="PF00023">
    <property type="entry name" value="Ank"/>
    <property type="match status" value="1"/>
</dbReference>
<feature type="repeat" description="ANK" evidence="3">
    <location>
        <begin position="898"/>
        <end position="930"/>
    </location>
</feature>
<comment type="caution">
    <text evidence="5">The sequence shown here is derived from an EMBL/GenBank/DDBJ whole genome shotgun (WGS) entry which is preliminary data.</text>
</comment>
<sequence>MHSLTTLSSTSEETGFQARWFDAVIRGNTKDVEEFISLGANINWTDDFDATAFQSAAKGAVIDATKREAQTALHYAAIWGNLDVASLLLSKGAAVDSKDAKAKTPLHHAAGSGHLGLVSLLLSEGAAIDAQDNHWETPLCYAVIHGSKEVSAFLLSKDADINSERQSKVLIYAAKGGHEEVVELLLNAGCAIDIQDIFERTALHYAAKGGHEKVVALLLRKGAAVDARTEVGETALHFASENGHLEVFSLLLNGGANVHTIAGGSGTSLHCAAKNGHQDIVAQLLNAGALIESKYDFGQTALLFAAYFGHQGVVSLLLSKGADPNAKTTSSETALHSAAHGGVAEMIALFLEKGIPVDAKTDFSDTALHCAAEFGHQEVVSLLLNEGAEIDSRNYESKTPLVKAAEGGHHNVMSLLLCKGAEIDAKDYQSLTALHYAAMSGYQEIVCLLLSKGAAVNSIDHKSRIALHYAARRGHQEVVYTLLNSGASFSDKSIDSATALHFAASGGSNELVVLFLELGIPVDAKTKQLFTALHGAAREGRHEVVSLLLSKDAAVDAKDISQKTPLYYAAGNGHQEIVSLLLRKGAAVNAMDSSLRTPLHYAAGNGHLETVLLLLKADAAIDAKDTHGSSVLSCAVRYGDPVVVSLLLTEGAYVDSRDCDSKTALHEAAAYGRYEIMSLLLNNGAAFDAKDSDNMTTLHYAAKGGSIEAVSLLLDKGLAVDIITDFSRTALHYAAASGHSDVVSLLLSREASVDAKDCNMSTPLQIAATMGRYKTVSELISRGADVNQRVDDGNALLFHLFELGHLKMVTRILSLGANTEMTNQKGQTLIIAVSEADPLDIVKAFQENRSNTISLEDYEEELVAPSYGVEEIIYEVEEISMMTALLNRKANMEAIDKDSWTSLHWAVKHGKRSLVHMLLENGAKTEARTKMGNTALHIASKFNQPEIATILLENDADIDAINESDQTAVHIAVLNGHTDLVFMLKAKGASMGNYSDQQLSLLHLAAAAGREEIVKRSLDGMIKEDQANYINATLLEAVQYGHVNLVQYLFNRGANIETRGVDEMTPIFLAGKWPVLVSLLLHCGADTQAKNKDCQFVLHYYASLGQEKAIHVLLNFGCYIQSTDNNGRTALHNAIFNGDSGTVCLLIEHGADLDAKDNAGETALHTAIRHKSLSLVELLIDSAVDKEAKNLEGNSALHCALMGNNPDITSLLVKRQADVNAINKQRETSLHLALKNELVNEAILMIQHGANINAEDIYGTTPLHIAARLYNPSLVKLLLDHGALVNNVIFNDKGWKESPLSNAVYRHLHHYHHSNDELNNRFLKVIALLIEAGANTNIYIPEHLPKWIPELADLFTTTLHRMRGENTMLNKALNIADENNDINVSQSCSEIILEQLKIHSEKVETLNPTHRISMKDIKHKYGSGFPSSRDLDVNIFHEDYEIGNCERVNSSVQSLDLSYKLSVDNLAPKIISSLFRIINVKFFTSENVFMLKSENPANTIATQWVQQFDKMKGIIRESGLILVQIPLAKSAFSIPGWYNNANPLLRFADAVYVCRCSSSRLDEEAFSEILGESEAKLETKLHAVLIAGLSVLSIAGGYGLIENLISAVLSVNMDCDPLFEQLGPSCDWQVLNRRNCKCPSESMHRPLSPVAAAKAAGFDIWREKQEELVSRAWDLVEDRLTKQRIDAREIIFVTHRWSSEEIEYSDVFNNKSRTSQSISAMSSKLDSIRSALQNHTRYVWIDTICIDKSNLSELDQAIRSMYKWYAACAAVVLNSDTPLEIWCKRGWCLQEGIAAGILRGISKDRKMVTIQELAIEQSHELCLLDLHLHYRPGNSAEILARMDVRETTQKEDMAYALIGIFSIHLTLAYGEGPKSRERLLQELATQKGDLSFLSYPTTQKTANGHLPAITEVKYTIASCMPSSVPAIVSHFGTCFEVQLVNASAMKEILQNLSRWMELKYVQGRFSGVAELIATAAQPQYRNSPNIELAFVHDIRSIMIVRIYGEDTQSGGGRPIKLCYRLQCCQIEENEFMRLFVDIDVDFERIWLAPAKQEPQQKTTTSKDALKDDDEFLLSQEQLRNLSRSEAIHEQLKHPQIRNLISAIDSSNDPAKMLDQARQNDPVFSKLVEEMLFTVTGKKAGEDETS</sequence>
<feature type="repeat" description="ANK" evidence="3">
    <location>
        <begin position="594"/>
        <end position="626"/>
    </location>
</feature>
<feature type="repeat" description="ANK" evidence="3">
    <location>
        <begin position="297"/>
        <end position="329"/>
    </location>
</feature>
<feature type="repeat" description="ANK" evidence="3">
    <location>
        <begin position="931"/>
        <end position="963"/>
    </location>
</feature>
<feature type="repeat" description="ANK" evidence="3">
    <location>
        <begin position="1192"/>
        <end position="1224"/>
    </location>
</feature>
<feature type="repeat" description="ANK" evidence="3">
    <location>
        <begin position="101"/>
        <end position="133"/>
    </location>
</feature>
<evidence type="ECO:0000256" key="2">
    <source>
        <dbReference type="ARBA" id="ARBA00023043"/>
    </source>
</evidence>
<dbReference type="Pfam" id="PF13637">
    <property type="entry name" value="Ank_4"/>
    <property type="match status" value="1"/>
</dbReference>
<dbReference type="OrthoDB" id="18412at2759"/>